<proteinExistence type="predicted"/>
<reference evidence="2 3" key="1">
    <citation type="submission" date="2019-07" db="EMBL/GenBank/DDBJ databases">
        <authorList>
            <person name="Brisse S."/>
            <person name="Rodrigues C."/>
            <person name="Thorpe H."/>
        </authorList>
    </citation>
    <scope>NUCLEOTIDE SEQUENCE [LARGE SCALE GENOMIC DNA]</scope>
    <source>
        <strain evidence="2">SB6410</strain>
    </source>
</reference>
<accession>A0A9Q9SBW4</accession>
<evidence type="ECO:0000313" key="3">
    <source>
        <dbReference type="Proteomes" id="UP000318567"/>
    </source>
</evidence>
<name>A0A9Q9SBW4_9ENTR</name>
<protein>
    <submittedName>
        <fullName evidence="2">Uncharacterized protein</fullName>
    </submittedName>
</protein>
<feature type="signal peptide" evidence="1">
    <location>
        <begin position="1"/>
        <end position="20"/>
    </location>
</feature>
<dbReference type="RefSeq" id="WP_142445293.1">
    <property type="nucleotide sequence ID" value="NZ_CABGGO010000030.1"/>
</dbReference>
<dbReference type="AlphaFoldDB" id="A0A9Q9SBW4"/>
<keyword evidence="1" id="KW-0732">Signal</keyword>
<dbReference type="Proteomes" id="UP000318567">
    <property type="component" value="Unassembled WGS sequence"/>
</dbReference>
<gene>
    <name evidence="2" type="ORF">SB6410_04386</name>
</gene>
<dbReference type="EMBL" id="CABGGO010000030">
    <property type="protein sequence ID" value="VUS97180.1"/>
    <property type="molecule type" value="Genomic_DNA"/>
</dbReference>
<sequence>MQYLTYATLLLLLVAMKAIAMHSEDVMNTKSEIGSILTIDHELSEDANQFTLHYKELSGVDRKI</sequence>
<comment type="caution">
    <text evidence="2">The sequence shown here is derived from an EMBL/GenBank/DDBJ whole genome shotgun (WGS) entry which is preliminary data.</text>
</comment>
<organism evidence="2 3">
    <name type="scientific">Klebsiella pasteurii</name>
    <dbReference type="NCBI Taxonomy" id="2587529"/>
    <lineage>
        <taxon>Bacteria</taxon>
        <taxon>Pseudomonadati</taxon>
        <taxon>Pseudomonadota</taxon>
        <taxon>Gammaproteobacteria</taxon>
        <taxon>Enterobacterales</taxon>
        <taxon>Enterobacteriaceae</taxon>
        <taxon>Klebsiella/Raoultella group</taxon>
        <taxon>Klebsiella</taxon>
    </lineage>
</organism>
<evidence type="ECO:0000313" key="2">
    <source>
        <dbReference type="EMBL" id="VUS97180.1"/>
    </source>
</evidence>
<feature type="chain" id="PRO_5040280809" evidence="1">
    <location>
        <begin position="21"/>
        <end position="64"/>
    </location>
</feature>
<evidence type="ECO:0000256" key="1">
    <source>
        <dbReference type="SAM" id="SignalP"/>
    </source>
</evidence>